<reference evidence="7 8" key="1">
    <citation type="submission" date="2024-01" db="EMBL/GenBank/DDBJ databases">
        <title>Genome assemblies of Stephania.</title>
        <authorList>
            <person name="Yang L."/>
        </authorList>
    </citation>
    <scope>NUCLEOTIDE SEQUENCE [LARGE SCALE GENOMIC DNA]</scope>
    <source>
        <strain evidence="7">QJT</strain>
        <tissue evidence="7">Leaf</tissue>
    </source>
</reference>
<evidence type="ECO:0000256" key="2">
    <source>
        <dbReference type="ARBA" id="ARBA00022692"/>
    </source>
</evidence>
<name>A0AAP0PRE3_9MAGN</name>
<dbReference type="InterPro" id="IPR010658">
    <property type="entry name" value="Nodulin-like"/>
</dbReference>
<keyword evidence="2 5" id="KW-0812">Transmembrane</keyword>
<evidence type="ECO:0000256" key="4">
    <source>
        <dbReference type="ARBA" id="ARBA00023136"/>
    </source>
</evidence>
<dbReference type="PANTHER" id="PTHR21576">
    <property type="entry name" value="UNCHARACTERIZED NODULIN-LIKE PROTEIN"/>
    <property type="match status" value="1"/>
</dbReference>
<keyword evidence="3 5" id="KW-1133">Transmembrane helix</keyword>
<feature type="domain" description="Nodulin-like" evidence="6">
    <location>
        <begin position="3"/>
        <end position="99"/>
    </location>
</feature>
<feature type="transmembrane region" description="Helical" evidence="5">
    <location>
        <begin position="16"/>
        <end position="38"/>
    </location>
</feature>
<accession>A0AAP0PRE3</accession>
<evidence type="ECO:0000313" key="8">
    <source>
        <dbReference type="Proteomes" id="UP001417504"/>
    </source>
</evidence>
<gene>
    <name evidence="7" type="ORF">Sjap_001358</name>
</gene>
<dbReference type="EMBL" id="JBBNAE010000001">
    <property type="protein sequence ID" value="KAK9153878.1"/>
    <property type="molecule type" value="Genomic_DNA"/>
</dbReference>
<feature type="transmembrane region" description="Helical" evidence="5">
    <location>
        <begin position="76"/>
        <end position="100"/>
    </location>
</feature>
<evidence type="ECO:0000256" key="3">
    <source>
        <dbReference type="ARBA" id="ARBA00022989"/>
    </source>
</evidence>
<sequence length="239" mass="26644">MVQIYLAVYGNDPKSLILLIGWLPAAISIFFVFVIRPMHVQRSNGESRVFYQYLYISVALAVFLMVVSIVQTHVSFSHVGYVASATVISVLLCLPIAIAVKQELVIWNLMKQSSALPVVVSTVDEAPPIEEPKPLAHQPTPDLNDRKNELRVAGKLYDREALKQLSLKGISRSSSVHGLSCIGKQCYRNSFAVMAATSFFGALVSFVLVMRTKKFYEGDVYEKFKSKNMSTNEMETQSN</sequence>
<feature type="transmembrane region" description="Helical" evidence="5">
    <location>
        <begin position="191"/>
        <end position="210"/>
    </location>
</feature>
<dbReference type="Pfam" id="PF06813">
    <property type="entry name" value="Nodulin-like"/>
    <property type="match status" value="1"/>
</dbReference>
<protein>
    <recommendedName>
        <fullName evidence="6">Nodulin-like domain-containing protein</fullName>
    </recommendedName>
</protein>
<comment type="subcellular location">
    <subcellularLocation>
        <location evidence="1">Membrane</location>
        <topology evidence="1">Multi-pass membrane protein</topology>
    </subcellularLocation>
</comment>
<organism evidence="7 8">
    <name type="scientific">Stephania japonica</name>
    <dbReference type="NCBI Taxonomy" id="461633"/>
    <lineage>
        <taxon>Eukaryota</taxon>
        <taxon>Viridiplantae</taxon>
        <taxon>Streptophyta</taxon>
        <taxon>Embryophyta</taxon>
        <taxon>Tracheophyta</taxon>
        <taxon>Spermatophyta</taxon>
        <taxon>Magnoliopsida</taxon>
        <taxon>Ranunculales</taxon>
        <taxon>Menispermaceae</taxon>
        <taxon>Menispermoideae</taxon>
        <taxon>Cissampelideae</taxon>
        <taxon>Stephania</taxon>
    </lineage>
</organism>
<proteinExistence type="predicted"/>
<evidence type="ECO:0000259" key="6">
    <source>
        <dbReference type="Pfam" id="PF06813"/>
    </source>
</evidence>
<evidence type="ECO:0000313" key="7">
    <source>
        <dbReference type="EMBL" id="KAK9153878.1"/>
    </source>
</evidence>
<evidence type="ECO:0000256" key="5">
    <source>
        <dbReference type="SAM" id="Phobius"/>
    </source>
</evidence>
<dbReference type="PANTHER" id="PTHR21576:SF29">
    <property type="entry name" value="NODULIN-LIKE DOMAIN-CONTAINING PROTEIN"/>
    <property type="match status" value="1"/>
</dbReference>
<dbReference type="GO" id="GO:0016020">
    <property type="term" value="C:membrane"/>
    <property type="evidence" value="ECO:0007669"/>
    <property type="project" value="UniProtKB-SubCell"/>
</dbReference>
<comment type="caution">
    <text evidence="7">The sequence shown here is derived from an EMBL/GenBank/DDBJ whole genome shotgun (WGS) entry which is preliminary data.</text>
</comment>
<evidence type="ECO:0000256" key="1">
    <source>
        <dbReference type="ARBA" id="ARBA00004141"/>
    </source>
</evidence>
<keyword evidence="4 5" id="KW-0472">Membrane</keyword>
<dbReference type="Proteomes" id="UP001417504">
    <property type="component" value="Unassembled WGS sequence"/>
</dbReference>
<keyword evidence="8" id="KW-1185">Reference proteome</keyword>
<dbReference type="AlphaFoldDB" id="A0AAP0PRE3"/>
<feature type="transmembrane region" description="Helical" evidence="5">
    <location>
        <begin position="50"/>
        <end position="70"/>
    </location>
</feature>